<sequence length="305" mass="32953">MRILLVAGGWSTEREISLKGADSIAEALRARGHEVTLFDLSSGFEELLQEAGRHDAAFLNLHGQPGEDGLVQALLDEAGCPYQGSGPAGSFLALNKAAGKALMRRSGIPTPDYEFLPFRPAEGWKTSLAYPLFVKSNTGGSSIDLFRVNDEAELASALDTLFSQHQEVLIETLIPGQEVTCGVVGRRGEERALPPVLIVPRREFFDFHDKYAPDGAAELCPAPLAPEVTEKVQAMALAAHRCLGLSGYSRTDFRLRDDGELFVLEVNTLPGMTGASLVPKEAAAEGMAFGELLENLLRYAVEGRR</sequence>
<dbReference type="Proteomes" id="UP000698963">
    <property type="component" value="Unassembled WGS sequence"/>
</dbReference>
<comment type="subcellular location">
    <subcellularLocation>
        <location evidence="2 13">Cytoplasm</location>
    </subcellularLocation>
</comment>
<feature type="active site" evidence="14">
    <location>
        <position position="276"/>
    </location>
</feature>
<dbReference type="GO" id="GO:0005737">
    <property type="term" value="C:cytoplasm"/>
    <property type="evidence" value="ECO:0007669"/>
    <property type="project" value="UniProtKB-SubCell"/>
</dbReference>
<evidence type="ECO:0000256" key="5">
    <source>
        <dbReference type="ARBA" id="ARBA00022490"/>
    </source>
</evidence>
<evidence type="ECO:0000256" key="13">
    <source>
        <dbReference type="HAMAP-Rule" id="MF_00047"/>
    </source>
</evidence>
<feature type="active site" evidence="14">
    <location>
        <position position="141"/>
    </location>
</feature>
<proteinExistence type="inferred from homology"/>
<dbReference type="Gene3D" id="3.30.1490.20">
    <property type="entry name" value="ATP-grasp fold, A domain"/>
    <property type="match status" value="1"/>
</dbReference>
<dbReference type="PROSITE" id="PS00844">
    <property type="entry name" value="DALA_DALA_LIGASE_2"/>
    <property type="match status" value="1"/>
</dbReference>
<dbReference type="GO" id="GO:0005524">
    <property type="term" value="F:ATP binding"/>
    <property type="evidence" value="ECO:0007669"/>
    <property type="project" value="UniProtKB-UniRule"/>
</dbReference>
<evidence type="ECO:0000256" key="3">
    <source>
        <dbReference type="ARBA" id="ARBA00010871"/>
    </source>
</evidence>
<dbReference type="PANTHER" id="PTHR23132:SF23">
    <property type="entry name" value="D-ALANINE--D-ALANINE LIGASE B"/>
    <property type="match status" value="1"/>
</dbReference>
<dbReference type="AlphaFoldDB" id="A0A921AUH4"/>
<comment type="cofactor">
    <cofactor evidence="15">
        <name>Mg(2+)</name>
        <dbReference type="ChEBI" id="CHEBI:18420"/>
    </cofactor>
    <cofactor evidence="15">
        <name>Mn(2+)</name>
        <dbReference type="ChEBI" id="CHEBI:29035"/>
    </cofactor>
    <text evidence="15">Binds 2 magnesium or manganese ions per subunit.</text>
</comment>
<evidence type="ECO:0000256" key="8">
    <source>
        <dbReference type="ARBA" id="ARBA00022840"/>
    </source>
</evidence>
<evidence type="ECO:0000256" key="2">
    <source>
        <dbReference type="ARBA" id="ARBA00004496"/>
    </source>
</evidence>
<evidence type="ECO:0000256" key="16">
    <source>
        <dbReference type="PROSITE-ProRule" id="PRU00409"/>
    </source>
</evidence>
<dbReference type="InterPro" id="IPR000291">
    <property type="entry name" value="D-Ala_lig_Van_CS"/>
</dbReference>
<dbReference type="EC" id="6.3.2.4" evidence="4 13"/>
<dbReference type="GO" id="GO:0008716">
    <property type="term" value="F:D-alanine-D-alanine ligase activity"/>
    <property type="evidence" value="ECO:0007669"/>
    <property type="project" value="UniProtKB-UniRule"/>
</dbReference>
<feature type="binding site" evidence="15">
    <location>
        <position position="252"/>
    </location>
    <ligand>
        <name>Mg(2+)</name>
        <dbReference type="ChEBI" id="CHEBI:18420"/>
        <label>1</label>
    </ligand>
</feature>
<keyword evidence="15" id="KW-0464">Manganese</keyword>
<keyword evidence="11 13" id="KW-0961">Cell wall biogenesis/degradation</keyword>
<comment type="catalytic activity">
    <reaction evidence="12 13">
        <text>2 D-alanine + ATP = D-alanyl-D-alanine + ADP + phosphate + H(+)</text>
        <dbReference type="Rhea" id="RHEA:11224"/>
        <dbReference type="ChEBI" id="CHEBI:15378"/>
        <dbReference type="ChEBI" id="CHEBI:30616"/>
        <dbReference type="ChEBI" id="CHEBI:43474"/>
        <dbReference type="ChEBI" id="CHEBI:57416"/>
        <dbReference type="ChEBI" id="CHEBI:57822"/>
        <dbReference type="ChEBI" id="CHEBI:456216"/>
        <dbReference type="EC" id="6.3.2.4"/>
    </reaction>
</comment>
<dbReference type="InterPro" id="IPR016185">
    <property type="entry name" value="PreATP-grasp_dom_sf"/>
</dbReference>
<feature type="binding site" evidence="15">
    <location>
        <position position="267"/>
    </location>
    <ligand>
        <name>Mg(2+)</name>
        <dbReference type="ChEBI" id="CHEBI:18420"/>
        <label>2</label>
    </ligand>
</feature>
<keyword evidence="6 13" id="KW-0436">Ligase</keyword>
<keyword evidence="10 13" id="KW-0573">Peptidoglycan synthesis</keyword>
<evidence type="ECO:0000256" key="9">
    <source>
        <dbReference type="ARBA" id="ARBA00022960"/>
    </source>
</evidence>
<evidence type="ECO:0000259" key="17">
    <source>
        <dbReference type="PROSITE" id="PS50975"/>
    </source>
</evidence>
<organism evidence="18 19">
    <name type="scientific">Mailhella massiliensis</name>
    <dbReference type="NCBI Taxonomy" id="1903261"/>
    <lineage>
        <taxon>Bacteria</taxon>
        <taxon>Pseudomonadati</taxon>
        <taxon>Thermodesulfobacteriota</taxon>
        <taxon>Desulfovibrionia</taxon>
        <taxon>Desulfovibrionales</taxon>
        <taxon>Desulfovibrionaceae</taxon>
        <taxon>Mailhella</taxon>
    </lineage>
</organism>
<dbReference type="RefSeq" id="WP_304120645.1">
    <property type="nucleotide sequence ID" value="NZ_DYZA01000031.1"/>
</dbReference>
<comment type="pathway">
    <text evidence="13">Cell wall biogenesis; peptidoglycan biosynthesis.</text>
</comment>
<reference evidence="18" key="2">
    <citation type="submission" date="2021-09" db="EMBL/GenBank/DDBJ databases">
        <authorList>
            <person name="Gilroy R."/>
        </authorList>
    </citation>
    <scope>NUCLEOTIDE SEQUENCE</scope>
    <source>
        <strain evidence="18">ChiGjej2B2-19336</strain>
    </source>
</reference>
<dbReference type="HAMAP" id="MF_00047">
    <property type="entry name" value="Dala_Dala_lig"/>
    <property type="match status" value="1"/>
</dbReference>
<dbReference type="PANTHER" id="PTHR23132">
    <property type="entry name" value="D-ALANINE--D-ALANINE LIGASE"/>
    <property type="match status" value="1"/>
</dbReference>
<evidence type="ECO:0000256" key="6">
    <source>
        <dbReference type="ARBA" id="ARBA00022598"/>
    </source>
</evidence>
<dbReference type="Pfam" id="PF07478">
    <property type="entry name" value="Dala_Dala_lig_C"/>
    <property type="match status" value="1"/>
</dbReference>
<dbReference type="PROSITE" id="PS50975">
    <property type="entry name" value="ATP_GRASP"/>
    <property type="match status" value="1"/>
</dbReference>
<dbReference type="Gene3D" id="3.30.470.20">
    <property type="entry name" value="ATP-grasp fold, B domain"/>
    <property type="match status" value="1"/>
</dbReference>
<keyword evidence="15" id="KW-0479">Metal-binding</keyword>
<evidence type="ECO:0000256" key="14">
    <source>
        <dbReference type="PIRSR" id="PIRSR039102-1"/>
    </source>
</evidence>
<dbReference type="NCBIfam" id="TIGR01205">
    <property type="entry name" value="D_ala_D_alaTIGR"/>
    <property type="match status" value="1"/>
</dbReference>
<dbReference type="GO" id="GO:0008360">
    <property type="term" value="P:regulation of cell shape"/>
    <property type="evidence" value="ECO:0007669"/>
    <property type="project" value="UniProtKB-KW"/>
</dbReference>
<feature type="domain" description="ATP-grasp" evidence="17">
    <location>
        <begin position="100"/>
        <end position="298"/>
    </location>
</feature>
<evidence type="ECO:0000256" key="11">
    <source>
        <dbReference type="ARBA" id="ARBA00023316"/>
    </source>
</evidence>
<reference evidence="18" key="1">
    <citation type="journal article" date="2021" name="PeerJ">
        <title>Extensive microbial diversity within the chicken gut microbiome revealed by metagenomics and culture.</title>
        <authorList>
            <person name="Gilroy R."/>
            <person name="Ravi A."/>
            <person name="Getino M."/>
            <person name="Pursley I."/>
            <person name="Horton D.L."/>
            <person name="Alikhan N.F."/>
            <person name="Baker D."/>
            <person name="Gharbi K."/>
            <person name="Hall N."/>
            <person name="Watson M."/>
            <person name="Adriaenssens E.M."/>
            <person name="Foster-Nyarko E."/>
            <person name="Jarju S."/>
            <person name="Secka A."/>
            <person name="Antonio M."/>
            <person name="Oren A."/>
            <person name="Chaudhuri R.R."/>
            <person name="La Ragione R."/>
            <person name="Hildebrand F."/>
            <person name="Pallen M.J."/>
        </authorList>
    </citation>
    <scope>NUCLEOTIDE SEQUENCE</scope>
    <source>
        <strain evidence="18">ChiGjej2B2-19336</strain>
    </source>
</reference>
<dbReference type="SUPFAM" id="SSF52440">
    <property type="entry name" value="PreATP-grasp domain"/>
    <property type="match status" value="1"/>
</dbReference>
<evidence type="ECO:0000256" key="4">
    <source>
        <dbReference type="ARBA" id="ARBA00012216"/>
    </source>
</evidence>
<dbReference type="InterPro" id="IPR013815">
    <property type="entry name" value="ATP_grasp_subdomain_1"/>
</dbReference>
<evidence type="ECO:0000256" key="10">
    <source>
        <dbReference type="ARBA" id="ARBA00022984"/>
    </source>
</evidence>
<dbReference type="PROSITE" id="PS00843">
    <property type="entry name" value="DALA_DALA_LIGASE_1"/>
    <property type="match status" value="1"/>
</dbReference>
<keyword evidence="15" id="KW-0460">Magnesium</keyword>
<comment type="caution">
    <text evidence="18">The sequence shown here is derived from an EMBL/GenBank/DDBJ whole genome shotgun (WGS) entry which is preliminary data.</text>
</comment>
<evidence type="ECO:0000256" key="12">
    <source>
        <dbReference type="ARBA" id="ARBA00047614"/>
    </source>
</evidence>
<dbReference type="InterPro" id="IPR011761">
    <property type="entry name" value="ATP-grasp"/>
</dbReference>
<dbReference type="GO" id="GO:0046872">
    <property type="term" value="F:metal ion binding"/>
    <property type="evidence" value="ECO:0007669"/>
    <property type="project" value="UniProtKB-KW"/>
</dbReference>
<dbReference type="Gene3D" id="3.40.50.20">
    <property type="match status" value="1"/>
</dbReference>
<evidence type="ECO:0000256" key="7">
    <source>
        <dbReference type="ARBA" id="ARBA00022741"/>
    </source>
</evidence>
<comment type="function">
    <text evidence="13">Cell wall formation.</text>
</comment>
<comment type="similarity">
    <text evidence="3 13">Belongs to the D-alanine--D-alanine ligase family.</text>
</comment>
<evidence type="ECO:0000256" key="15">
    <source>
        <dbReference type="PIRSR" id="PIRSR039102-3"/>
    </source>
</evidence>
<dbReference type="NCBIfam" id="NF002378">
    <property type="entry name" value="PRK01372.1"/>
    <property type="match status" value="1"/>
</dbReference>
<keyword evidence="8 16" id="KW-0067">ATP-binding</keyword>
<gene>
    <name evidence="13" type="primary">ddl</name>
    <name evidence="18" type="ORF">K8W16_01805</name>
</gene>
<protein>
    <recommendedName>
        <fullName evidence="4 13">D-alanine--D-alanine ligase</fullName>
        <ecNumber evidence="4 13">6.3.2.4</ecNumber>
    </recommendedName>
    <alternativeName>
        <fullName evidence="13">D-Ala-D-Ala ligase</fullName>
    </alternativeName>
    <alternativeName>
        <fullName evidence="13">D-alanylalanine synthetase</fullName>
    </alternativeName>
</protein>
<evidence type="ECO:0000313" key="19">
    <source>
        <dbReference type="Proteomes" id="UP000698963"/>
    </source>
</evidence>
<evidence type="ECO:0000256" key="1">
    <source>
        <dbReference type="ARBA" id="ARBA00001936"/>
    </source>
</evidence>
<dbReference type="EMBL" id="DYZA01000031">
    <property type="protein sequence ID" value="HJD96368.1"/>
    <property type="molecule type" value="Genomic_DNA"/>
</dbReference>
<name>A0A921AUH4_9BACT</name>
<keyword evidence="9 13" id="KW-0133">Cell shape</keyword>
<dbReference type="GO" id="GO:0071555">
    <property type="term" value="P:cell wall organization"/>
    <property type="evidence" value="ECO:0007669"/>
    <property type="project" value="UniProtKB-KW"/>
</dbReference>
<dbReference type="PIRSF" id="PIRSF039102">
    <property type="entry name" value="Ddl/VanB"/>
    <property type="match status" value="1"/>
</dbReference>
<dbReference type="SUPFAM" id="SSF56059">
    <property type="entry name" value="Glutathione synthetase ATP-binding domain-like"/>
    <property type="match status" value="1"/>
</dbReference>
<dbReference type="InterPro" id="IPR005905">
    <property type="entry name" value="D_ala_D_ala"/>
</dbReference>
<dbReference type="GO" id="GO:0009252">
    <property type="term" value="P:peptidoglycan biosynthetic process"/>
    <property type="evidence" value="ECO:0007669"/>
    <property type="project" value="UniProtKB-UniRule"/>
</dbReference>
<accession>A0A921AUH4</accession>
<dbReference type="InterPro" id="IPR011095">
    <property type="entry name" value="Dala_Dala_lig_C"/>
</dbReference>
<evidence type="ECO:0000313" key="18">
    <source>
        <dbReference type="EMBL" id="HJD96368.1"/>
    </source>
</evidence>
<keyword evidence="5 13" id="KW-0963">Cytoplasm</keyword>
<comment type="cofactor">
    <cofactor evidence="1">
        <name>Mn(2+)</name>
        <dbReference type="ChEBI" id="CHEBI:29035"/>
    </cofactor>
</comment>
<keyword evidence="7 16" id="KW-0547">Nucleotide-binding</keyword>
<feature type="active site" evidence="14">
    <location>
        <position position="13"/>
    </location>
</feature>
<feature type="binding site" evidence="15">
    <location>
        <position position="265"/>
    </location>
    <ligand>
        <name>Mg(2+)</name>
        <dbReference type="ChEBI" id="CHEBI:18420"/>
        <label>2</label>
    </ligand>
</feature>
<feature type="binding site" evidence="15">
    <location>
        <position position="265"/>
    </location>
    <ligand>
        <name>Mg(2+)</name>
        <dbReference type="ChEBI" id="CHEBI:18420"/>
        <label>1</label>
    </ligand>
</feature>